<reference evidence="1" key="1">
    <citation type="submission" date="2022-02" db="EMBL/GenBank/DDBJ databases">
        <title>Plant Genome Project.</title>
        <authorList>
            <person name="Zhang R.-G."/>
        </authorList>
    </citation>
    <scope>NUCLEOTIDE SEQUENCE</scope>
    <source>
        <strain evidence="1">AT1</strain>
    </source>
</reference>
<dbReference type="Proteomes" id="UP001062846">
    <property type="component" value="Chromosome 7"/>
</dbReference>
<dbReference type="EMBL" id="CM046394">
    <property type="protein sequence ID" value="KAI8549020.1"/>
    <property type="molecule type" value="Genomic_DNA"/>
</dbReference>
<accession>A0ACC0N6X1</accession>
<protein>
    <submittedName>
        <fullName evidence="1">Uncharacterized protein</fullName>
    </submittedName>
</protein>
<organism evidence="1 2">
    <name type="scientific">Rhododendron molle</name>
    <name type="common">Chinese azalea</name>
    <name type="synonym">Azalea mollis</name>
    <dbReference type="NCBI Taxonomy" id="49168"/>
    <lineage>
        <taxon>Eukaryota</taxon>
        <taxon>Viridiplantae</taxon>
        <taxon>Streptophyta</taxon>
        <taxon>Embryophyta</taxon>
        <taxon>Tracheophyta</taxon>
        <taxon>Spermatophyta</taxon>
        <taxon>Magnoliopsida</taxon>
        <taxon>eudicotyledons</taxon>
        <taxon>Gunneridae</taxon>
        <taxon>Pentapetalae</taxon>
        <taxon>asterids</taxon>
        <taxon>Ericales</taxon>
        <taxon>Ericaceae</taxon>
        <taxon>Ericoideae</taxon>
        <taxon>Rhodoreae</taxon>
        <taxon>Rhododendron</taxon>
    </lineage>
</organism>
<gene>
    <name evidence="1" type="ORF">RHMOL_Rhmol07G0318800</name>
</gene>
<proteinExistence type="predicted"/>
<evidence type="ECO:0000313" key="2">
    <source>
        <dbReference type="Proteomes" id="UP001062846"/>
    </source>
</evidence>
<name>A0ACC0N6X1_RHOML</name>
<sequence>MEIKCFNVLNHVARVTDRSNSPGRSYLVDGGNDSEVKALRTVSRGNGSSHSGPKTAPETRSEQKQGPKPSWSSREPSLFNHQSMASFNILIWNCRGAGNNRFKRNFSEMLRSHKPEVVALLETKVTLNSMGMFFNSFGLTASTHVDPSGRVGGIWVLWDPTKVTLNMTHIFAQAIRATVRKEGFEEWIFSAIYASPNARLRDTLWEDMEDLATSNQLPWMAAGDFNDVVISL</sequence>
<evidence type="ECO:0000313" key="1">
    <source>
        <dbReference type="EMBL" id="KAI8549020.1"/>
    </source>
</evidence>
<keyword evidence="2" id="KW-1185">Reference proteome</keyword>
<comment type="caution">
    <text evidence="1">The sequence shown here is derived from an EMBL/GenBank/DDBJ whole genome shotgun (WGS) entry which is preliminary data.</text>
</comment>